<accession>A0A8S5PN13</accession>
<sequence length="30" mass="3356">MSGADPFVSHNQQKMSHKFVCGSFSLHKYG</sequence>
<dbReference type="EMBL" id="BK015452">
    <property type="protein sequence ID" value="DAE07588.1"/>
    <property type="molecule type" value="Genomic_DNA"/>
</dbReference>
<organism evidence="1">
    <name type="scientific">Podoviridae sp. ctnCN2</name>
    <dbReference type="NCBI Taxonomy" id="2825274"/>
    <lineage>
        <taxon>Viruses</taxon>
        <taxon>Duplodnaviria</taxon>
        <taxon>Heunggongvirae</taxon>
        <taxon>Uroviricota</taxon>
        <taxon>Caudoviricetes</taxon>
    </lineage>
</organism>
<name>A0A8S5PN13_9CAUD</name>
<proteinExistence type="predicted"/>
<evidence type="ECO:0000313" key="1">
    <source>
        <dbReference type="EMBL" id="DAE07588.1"/>
    </source>
</evidence>
<protein>
    <submittedName>
        <fullName evidence="1">Uncharacterized protein</fullName>
    </submittedName>
</protein>
<reference evidence="1" key="1">
    <citation type="journal article" date="2021" name="Proc. Natl. Acad. Sci. U.S.A.">
        <title>A Catalog of Tens of Thousands of Viruses from Human Metagenomes Reveals Hidden Associations with Chronic Diseases.</title>
        <authorList>
            <person name="Tisza M.J."/>
            <person name="Buck C.B."/>
        </authorList>
    </citation>
    <scope>NUCLEOTIDE SEQUENCE</scope>
    <source>
        <strain evidence="1">CtnCN2</strain>
    </source>
</reference>